<reference evidence="2 3" key="1">
    <citation type="submission" date="2019-08" db="EMBL/GenBank/DDBJ databases">
        <authorList>
            <person name="Liang Q."/>
        </authorList>
    </citation>
    <scope>NUCLEOTIDE SEQUENCE [LARGE SCALE GENOMIC DNA]</scope>
    <source>
        <strain evidence="2 3">V1718</strain>
    </source>
</reference>
<feature type="transmembrane region" description="Helical" evidence="1">
    <location>
        <begin position="12"/>
        <end position="30"/>
    </location>
</feature>
<dbReference type="EMBL" id="CP042467">
    <property type="protein sequence ID" value="QED26153.1"/>
    <property type="molecule type" value="Genomic_DNA"/>
</dbReference>
<keyword evidence="1" id="KW-0472">Membrane</keyword>
<evidence type="ECO:0000313" key="2">
    <source>
        <dbReference type="EMBL" id="QED26153.1"/>
    </source>
</evidence>
<dbReference type="OrthoDB" id="5502922at2"/>
<keyword evidence="1" id="KW-1133">Transmembrane helix</keyword>
<evidence type="ECO:0000256" key="1">
    <source>
        <dbReference type="SAM" id="Phobius"/>
    </source>
</evidence>
<keyword evidence="3" id="KW-1185">Reference proteome</keyword>
<keyword evidence="1" id="KW-0812">Transmembrane</keyword>
<dbReference type="KEGG" id="bbae:FRD01_02535"/>
<dbReference type="AlphaFoldDB" id="A0A5B8XQ15"/>
<accession>A0A5B8XQ15</accession>
<dbReference type="RefSeq" id="WP_146957350.1">
    <property type="nucleotide sequence ID" value="NZ_CP042467.1"/>
</dbReference>
<proteinExistence type="predicted"/>
<sequence length="298" mass="33132">MAHKSVNHQASLIAGVVLSLLCAGGVYYGLSSTVVEVTKDDLGLPPLEISTPKLVAERKAGEPEKRSTTHETALVQSIYRLHQLQFGDPNPDTVEEAAFELMHNVNELALAYGSYRHILHAVDPVIHGCQNALEEVQSGLKSGSMSVEALKTAEAPGLDEYKKTCGSVYPILLQLKLVDEKGIWSDPNAPIIFSILNRLRMAALSEDRIPATELLTPYEMEILYLWRFHSPAFSSEDKMQFAQMAERDLPGTLAEEWIAQVAYESGDMARARDFYQEACKKRKGDKILERKCRLADTL</sequence>
<gene>
    <name evidence="2" type="ORF">FRD01_02535</name>
</gene>
<evidence type="ECO:0000313" key="3">
    <source>
        <dbReference type="Proteomes" id="UP000321595"/>
    </source>
</evidence>
<protein>
    <submittedName>
        <fullName evidence="2">Uncharacterized protein</fullName>
    </submittedName>
</protein>
<name>A0A5B8XQ15_9DELT</name>
<dbReference type="Proteomes" id="UP000321595">
    <property type="component" value="Chromosome"/>
</dbReference>
<organism evidence="2 3">
    <name type="scientific">Microvenator marinus</name>
    <dbReference type="NCBI Taxonomy" id="2600177"/>
    <lineage>
        <taxon>Bacteria</taxon>
        <taxon>Deltaproteobacteria</taxon>
        <taxon>Bradymonadales</taxon>
        <taxon>Microvenatoraceae</taxon>
        <taxon>Microvenator</taxon>
    </lineage>
</organism>